<feature type="compositionally biased region" description="Pro residues" evidence="1">
    <location>
        <begin position="961"/>
        <end position="970"/>
    </location>
</feature>
<feature type="compositionally biased region" description="Polar residues" evidence="1">
    <location>
        <begin position="979"/>
        <end position="1003"/>
    </location>
</feature>
<name>A0ABQ9X8L5_9EUKA</name>
<feature type="region of interest" description="Disordered" evidence="1">
    <location>
        <begin position="1861"/>
        <end position="1885"/>
    </location>
</feature>
<gene>
    <name evidence="2" type="ORF">BLNAU_16792</name>
</gene>
<feature type="region of interest" description="Disordered" evidence="1">
    <location>
        <begin position="660"/>
        <end position="680"/>
    </location>
</feature>
<feature type="compositionally biased region" description="Polar residues" evidence="1">
    <location>
        <begin position="664"/>
        <end position="678"/>
    </location>
</feature>
<dbReference type="InterPro" id="IPR035979">
    <property type="entry name" value="RBD_domain_sf"/>
</dbReference>
<feature type="compositionally biased region" description="Pro residues" evidence="1">
    <location>
        <begin position="1357"/>
        <end position="1382"/>
    </location>
</feature>
<feature type="compositionally biased region" description="Polar residues" evidence="1">
    <location>
        <begin position="1227"/>
        <end position="1238"/>
    </location>
</feature>
<evidence type="ECO:0000256" key="1">
    <source>
        <dbReference type="SAM" id="MobiDB-lite"/>
    </source>
</evidence>
<sequence>MFDRIDISTSVHRKTIQQDTEDSPLIIEWHNSNHGAEQIQKDDAKQIEFCGTLTLDAVRNDIFSTYMMMDARVVPFTKAVMNWVASFSLSNEMKATEQLSWVILSLHHLQTLSPPVLPNIQDDELLSGCLDEQIGAGDTKQNIEQRSSNHYLISSSVLCQTTSTQIIPTQNPSSSSPFLTSLIATLLASSSLALASPPVRLGNHVAAVKQIFERHAFPVQSCWHPQPTQWVLSFVSPSECILAVSALPSIWELGDSVEVGFRVGEDETVLIPRPDRLAFPLSPTHHYPIIPFSTTPDTPTVDDTDVVFGEDSQHTSGGSDESESESWSKESEQDEEEEEEKEEAEIPQPHPTTARNVKSVATQTQISSEELAQKMKPIPARSEPSNDLTTATNTQIRQLVLYHVPPTLTEKDVKALFGNVKPINCSLVENTTKTHWVITFTTVDLCNRAATQLDKLWELDPELSVGFRFDKERSVTIPRTSRPVQVQQEVKKDTQLHTDTDQSKASLAARPRPPPPPSPPPQPDLPRPQNLPHTPLNNISPSQLVLTGVPPSVTQKQLIDAFGRLTPLDCWMTKKEFDRATWVVSFSNAGQCREAASNMGGVWAIHPNVVVWQKVAGAIRTVDRPKNIPVSVIPQLDEFPSLSSDPSLVAIPQATLQVKEKKSSATPIQTPSNHSSPPVEQAQLIQKKEELNGMMKRLLSLFPKQTPTPAEGEIKEKNRLTTEPFLLPPGLVESTPHPSDQHSDAQPANTHRLSPAEGEIKEKNRLTTEPFLLPPGLAESTPHPSDQHSDAQPANTHRLSPAEGEIKEKNRLTTEPFLLPPGLVESTPHPSDQHSDAQPANTHRLSPAEGEIKEKNRLTTEPFLLPPGLVESTPHPSNQHSDAQPANTHSLSPAEGEMKTGRLSPTTQPTPPISGGWKQKALLVRQLSNSPPPPAQPIPPDPQSSIPSQSTPQSSEARRSIPPPPIPPPSEARRSIPSQSKSQSPETQQSITSKSTPQSSEARQSIPSQSKSQSPEAQRPLPPPPPCPASLRILSPLQLGLTGVPPDWKPDQLLSDFWDTAPVSCLKTPKSVGESAWIVTFLNRDLCLKAAGKLRRVWEIGPNVTIWRRQAKSIAVIPRPKEKPVTVIHQLVVQNLPPDRGKQSVQKAFAETKPLFIAPKKTASGLSFIVSFSSEAECDAAVEHLEAVWEIGEDVVVGRMKDEDSIVPIHRPASFVFKKPEKPPRPTQNTADTDSRPQPTAIEQKKQTDMDRMAAIKEVLEREISPAPPSHPPQSSQHHLPHSSSTPPPHEPPPRPPSSFTPPPSEPPPIIPQLSTVPTQSQPSSRPGSMTSPPPLISLLSTLLNTNQPQPRQLSMTPPPPTEPPPLRPPLTPPPPIAPPTQPRLTSLVASIPQIQSQMAPSTSDKPISPHNSFEEGLDRPPGLFSSQEMDTSIREPSHLPSSPSTQQQSLDSTPVLGSSQDIHITPNEPTPPTGSSPARTPDLFSKMSRHTSSSLPPLDIPPEHPSRLISSQELDFSNNQYSILPLEHTPAPESPNSDHPPAEPPPPLKEIELPTDPLPSQPQSQTDLPTSPQTPVDRSQELEPTVAKQPPTTSPSSPSHQSTMSALDFLSTTTPTSLTQFINTRPSLLLVRVPKSIGWGHVKAVFQNKEPLFLIQILDSNTDFRTWRAHFNSENDAKEARALIEKTRPKLGGVEVTIASKAKNKASLDTHPLSEHDLVHKYLRQMESSTLQSVFAQYEDARRPPMLETLASAHILHLLNVKQSSGDALLDLFLPLVPSATMFLVIPESKDGLVHERMIFHTPEELQQAKDLIKETKPIVDGVQITLASESMDAELLRTFPISDDYVASINSLFEQQQAGLETPSGEGEPSPQTDPSPSLSSSDASFSTLTHFINSMPSLLLTHVSQSIRKKQVRKIFHPVDPLYAIPFPDPNSDFVKWRVHFRSDQEALQAQSIVERNKPKLGRFSVQIASSADSKAFLQSHPLTEQQLLELQQNDDDSSIKFIPQEEHPTDNTNTSSPPLTSGVPIHPQVPPEREVVQIKTDMLVLMKSPFILFGKIPSGIRMSHVKDLFLPIVPLECIVVPEDHKCSTLRVFFKSIADKQQAKGMMEKLKLQLDAPLLEIVTESDGNPQIENDIKAFSKKLNFTSSPKD</sequence>
<dbReference type="Proteomes" id="UP001281761">
    <property type="component" value="Unassembled WGS sequence"/>
</dbReference>
<proteinExistence type="predicted"/>
<feature type="compositionally biased region" description="Low complexity" evidence="1">
    <location>
        <begin position="1871"/>
        <end position="1885"/>
    </location>
</feature>
<evidence type="ECO:0000313" key="3">
    <source>
        <dbReference type="Proteomes" id="UP001281761"/>
    </source>
</evidence>
<feature type="compositionally biased region" description="Polar residues" evidence="1">
    <location>
        <begin position="1316"/>
        <end position="1330"/>
    </location>
</feature>
<organism evidence="2 3">
    <name type="scientific">Blattamonas nauphoetae</name>
    <dbReference type="NCBI Taxonomy" id="2049346"/>
    <lineage>
        <taxon>Eukaryota</taxon>
        <taxon>Metamonada</taxon>
        <taxon>Preaxostyla</taxon>
        <taxon>Oxymonadida</taxon>
        <taxon>Blattamonas</taxon>
    </lineage>
</organism>
<protein>
    <recommendedName>
        <fullName evidence="4">RRM domain-containing protein</fullName>
    </recommendedName>
</protein>
<evidence type="ECO:0008006" key="4">
    <source>
        <dbReference type="Google" id="ProtNLM"/>
    </source>
</evidence>
<dbReference type="InterPro" id="IPR012677">
    <property type="entry name" value="Nucleotide-bd_a/b_plait_sf"/>
</dbReference>
<dbReference type="EMBL" id="JARBJD010000180">
    <property type="protein sequence ID" value="KAK2948256.1"/>
    <property type="molecule type" value="Genomic_DNA"/>
</dbReference>
<feature type="compositionally biased region" description="Low complexity" evidence="1">
    <location>
        <begin position="1273"/>
        <end position="1285"/>
    </location>
</feature>
<accession>A0ABQ9X8L5</accession>
<feature type="region of interest" description="Disordered" evidence="1">
    <location>
        <begin position="1212"/>
        <end position="1250"/>
    </location>
</feature>
<feature type="compositionally biased region" description="Low complexity" evidence="1">
    <location>
        <begin position="1591"/>
        <end position="1600"/>
    </location>
</feature>
<feature type="compositionally biased region" description="Polar residues" evidence="1">
    <location>
        <begin position="1393"/>
        <end position="1412"/>
    </location>
</feature>
<feature type="region of interest" description="Disordered" evidence="1">
    <location>
        <begin position="726"/>
        <end position="1032"/>
    </location>
</feature>
<dbReference type="SUPFAM" id="SSF54928">
    <property type="entry name" value="RNA-binding domain, RBD"/>
    <property type="match status" value="1"/>
</dbReference>
<dbReference type="Gene3D" id="3.30.70.330">
    <property type="match status" value="1"/>
</dbReference>
<reference evidence="2 3" key="1">
    <citation type="journal article" date="2022" name="bioRxiv">
        <title>Genomics of Preaxostyla Flagellates Illuminates Evolutionary Transitions and the Path Towards Mitochondrial Loss.</title>
        <authorList>
            <person name="Novak L.V.F."/>
            <person name="Treitli S.C."/>
            <person name="Pyrih J."/>
            <person name="Halakuc P."/>
            <person name="Pipaliya S.V."/>
            <person name="Vacek V."/>
            <person name="Brzon O."/>
            <person name="Soukal P."/>
            <person name="Eme L."/>
            <person name="Dacks J.B."/>
            <person name="Karnkowska A."/>
            <person name="Elias M."/>
            <person name="Hampl V."/>
        </authorList>
    </citation>
    <scope>NUCLEOTIDE SEQUENCE [LARGE SCALE GENOMIC DNA]</scope>
    <source>
        <strain evidence="2">NAU3</strain>
        <tissue evidence="2">Gut</tissue>
    </source>
</reference>
<feature type="region of interest" description="Disordered" evidence="1">
    <location>
        <begin position="289"/>
        <end position="388"/>
    </location>
</feature>
<feature type="compositionally biased region" description="Pro residues" evidence="1">
    <location>
        <begin position="930"/>
        <end position="942"/>
    </location>
</feature>
<feature type="compositionally biased region" description="Pro residues" evidence="1">
    <location>
        <begin position="511"/>
        <end position="526"/>
    </location>
</feature>
<feature type="compositionally biased region" description="Polar residues" evidence="1">
    <location>
        <begin position="874"/>
        <end position="891"/>
    </location>
</feature>
<feature type="compositionally biased region" description="Low complexity" evidence="1">
    <location>
        <begin position="1004"/>
        <end position="1019"/>
    </location>
</feature>
<feature type="region of interest" description="Disordered" evidence="1">
    <location>
        <begin position="479"/>
        <end position="543"/>
    </location>
</feature>
<feature type="compositionally biased region" description="Polar residues" evidence="1">
    <location>
        <begin position="2014"/>
        <end position="2023"/>
    </location>
</feature>
<feature type="compositionally biased region" description="Acidic residues" evidence="1">
    <location>
        <begin position="332"/>
        <end position="345"/>
    </location>
</feature>
<feature type="compositionally biased region" description="Polar residues" evidence="1">
    <location>
        <begin position="351"/>
        <end position="370"/>
    </location>
</feature>
<evidence type="ECO:0000313" key="2">
    <source>
        <dbReference type="EMBL" id="KAK2948256.1"/>
    </source>
</evidence>
<feature type="compositionally biased region" description="Polar residues" evidence="1">
    <location>
        <begin position="479"/>
        <end position="488"/>
    </location>
</feature>
<feature type="region of interest" description="Disordered" evidence="1">
    <location>
        <begin position="2005"/>
        <end position="2034"/>
    </location>
</feature>
<feature type="region of interest" description="Disordered" evidence="1">
    <location>
        <begin position="1264"/>
        <end position="1604"/>
    </location>
</feature>
<feature type="compositionally biased region" description="Low complexity" evidence="1">
    <location>
        <begin position="1439"/>
        <end position="1455"/>
    </location>
</feature>
<keyword evidence="3" id="KW-1185">Reference proteome</keyword>
<feature type="compositionally biased region" description="Basic and acidic residues" evidence="1">
    <location>
        <begin position="489"/>
        <end position="502"/>
    </location>
</feature>
<feature type="compositionally biased region" description="Low complexity" evidence="1">
    <location>
        <begin position="1337"/>
        <end position="1347"/>
    </location>
</feature>
<dbReference type="Gene3D" id="1.10.1410.10">
    <property type="match status" value="1"/>
</dbReference>
<feature type="compositionally biased region" description="Polar residues" evidence="1">
    <location>
        <begin position="1562"/>
        <end position="1578"/>
    </location>
</feature>
<comment type="caution">
    <text evidence="2">The sequence shown here is derived from an EMBL/GenBank/DDBJ whole genome shotgun (WGS) entry which is preliminary data.</text>
</comment>
<feature type="compositionally biased region" description="Low complexity" evidence="1">
    <location>
        <begin position="943"/>
        <end position="955"/>
    </location>
</feature>
<feature type="compositionally biased region" description="Polar residues" evidence="1">
    <location>
        <begin position="1509"/>
        <end position="1523"/>
    </location>
</feature>
<feature type="compositionally biased region" description="Pro residues" evidence="1">
    <location>
        <begin position="1286"/>
        <end position="1311"/>
    </location>
</feature>